<dbReference type="OrthoDB" id="4770390at2759"/>
<accession>A0A2K0TK95</accession>
<keyword evidence="5" id="KW-0378">Hydrolase</keyword>
<protein>
    <recommendedName>
        <fullName evidence="2">ubiquitinyl hydrolase 1</fullName>
        <ecNumber evidence="2">3.4.19.12</ecNumber>
    </recommendedName>
</protein>
<sequence>MRLRQLGSTQSVTFVAPPEVYRSILDLRTEHTRGELSFKTTQIVTSVDVVRWLLEQSCRFNEQMMPLHIAQGLNFCHRTNALWKHPEFLTDQSSLKKLLGVIQLQEHQTLEQLYGTRHSASQTDKMNFDFAQLQRFSFVLDKKRCTASSEALTPAAPFMEVEQEREVEFEVEQVREKHSDIQYTPCKFPGVAGFIKSFVVTGNLEAGGPYLQAFEFIGMTKIGRKFKIKKTASRLFVTREFANTTVHTTRGMGPLESLN</sequence>
<dbReference type="PANTHER" id="PTHR13367:SF33">
    <property type="entry name" value="P-LOOP CONTAINING NUCLEOSIDE TRIPHOSPHATE HYDROLASE PROTEIN"/>
    <property type="match status" value="1"/>
</dbReference>
<dbReference type="EMBL" id="MTYH01000017">
    <property type="protein sequence ID" value="PNP45954.1"/>
    <property type="molecule type" value="Genomic_DNA"/>
</dbReference>
<name>A0A2K0TK95_9HYPO</name>
<evidence type="ECO:0000256" key="5">
    <source>
        <dbReference type="ARBA" id="ARBA00022801"/>
    </source>
</evidence>
<evidence type="ECO:0000256" key="2">
    <source>
        <dbReference type="ARBA" id="ARBA00012759"/>
    </source>
</evidence>
<dbReference type="GO" id="GO:0004843">
    <property type="term" value="F:cysteine-type deubiquitinase activity"/>
    <property type="evidence" value="ECO:0007669"/>
    <property type="project" value="UniProtKB-EC"/>
</dbReference>
<dbReference type="InterPro" id="IPR051346">
    <property type="entry name" value="OTU_Deubiquitinase"/>
</dbReference>
<organism evidence="7 8">
    <name type="scientific">Trichoderma gamsii</name>
    <dbReference type="NCBI Taxonomy" id="398673"/>
    <lineage>
        <taxon>Eukaryota</taxon>
        <taxon>Fungi</taxon>
        <taxon>Dikarya</taxon>
        <taxon>Ascomycota</taxon>
        <taxon>Pezizomycotina</taxon>
        <taxon>Sordariomycetes</taxon>
        <taxon>Hypocreomycetidae</taxon>
        <taxon>Hypocreales</taxon>
        <taxon>Hypocreaceae</taxon>
        <taxon>Trichoderma</taxon>
    </lineage>
</organism>
<gene>
    <name evidence="7" type="ORF">TGAMA5MH_02450</name>
</gene>
<reference evidence="7 8" key="1">
    <citation type="submission" date="2017-02" db="EMBL/GenBank/DDBJ databases">
        <title>Genomes of Trichoderma spp. with biocontrol activity.</title>
        <authorList>
            <person name="Gardiner D."/>
            <person name="Kazan K."/>
            <person name="Vos C."/>
            <person name="Harvey P."/>
        </authorList>
    </citation>
    <scope>NUCLEOTIDE SEQUENCE [LARGE SCALE GENOMIC DNA]</scope>
    <source>
        <strain evidence="7 8">A5MH</strain>
    </source>
</reference>
<keyword evidence="4" id="KW-0833">Ubl conjugation pathway</keyword>
<evidence type="ECO:0000313" key="8">
    <source>
        <dbReference type="Proteomes" id="UP000236546"/>
    </source>
</evidence>
<comment type="catalytic activity">
    <reaction evidence="1">
        <text>Thiol-dependent hydrolysis of ester, thioester, amide, peptide and isopeptide bonds formed by the C-terminal Gly of ubiquitin (a 76-residue protein attached to proteins as an intracellular targeting signal).</text>
        <dbReference type="EC" id="3.4.19.12"/>
    </reaction>
</comment>
<evidence type="ECO:0000313" key="7">
    <source>
        <dbReference type="EMBL" id="PNP45954.1"/>
    </source>
</evidence>
<comment type="caution">
    <text evidence="7">The sequence shown here is derived from an EMBL/GenBank/DDBJ whole genome shotgun (WGS) entry which is preliminary data.</text>
</comment>
<keyword evidence="6" id="KW-0788">Thiol protease</keyword>
<dbReference type="Proteomes" id="UP000236546">
    <property type="component" value="Unassembled WGS sequence"/>
</dbReference>
<dbReference type="AlphaFoldDB" id="A0A2K0TK95"/>
<evidence type="ECO:0000256" key="3">
    <source>
        <dbReference type="ARBA" id="ARBA00022670"/>
    </source>
</evidence>
<dbReference type="GO" id="GO:0006508">
    <property type="term" value="P:proteolysis"/>
    <property type="evidence" value="ECO:0007669"/>
    <property type="project" value="UniProtKB-KW"/>
</dbReference>
<proteinExistence type="predicted"/>
<dbReference type="EC" id="3.4.19.12" evidence="2"/>
<keyword evidence="3" id="KW-0645">Protease</keyword>
<evidence type="ECO:0000256" key="1">
    <source>
        <dbReference type="ARBA" id="ARBA00000707"/>
    </source>
</evidence>
<dbReference type="PANTHER" id="PTHR13367">
    <property type="entry name" value="UBIQUITIN THIOESTERASE"/>
    <property type="match status" value="1"/>
</dbReference>
<evidence type="ECO:0000256" key="6">
    <source>
        <dbReference type="ARBA" id="ARBA00022807"/>
    </source>
</evidence>
<evidence type="ECO:0000256" key="4">
    <source>
        <dbReference type="ARBA" id="ARBA00022786"/>
    </source>
</evidence>